<feature type="transmembrane region" description="Helical" evidence="1">
    <location>
        <begin position="113"/>
        <end position="135"/>
    </location>
</feature>
<name>A0A1J4T9A0_9BACT</name>
<dbReference type="AlphaFoldDB" id="A0A1J4T9A0"/>
<evidence type="ECO:0000256" key="1">
    <source>
        <dbReference type="SAM" id="Phobius"/>
    </source>
</evidence>
<dbReference type="EMBL" id="MNUV01000016">
    <property type="protein sequence ID" value="OIO08080.1"/>
    <property type="molecule type" value="Genomic_DNA"/>
</dbReference>
<protein>
    <submittedName>
        <fullName evidence="2">Uncharacterized protein</fullName>
    </submittedName>
</protein>
<feature type="transmembrane region" description="Helical" evidence="1">
    <location>
        <begin position="81"/>
        <end position="101"/>
    </location>
</feature>
<organism evidence="2 3">
    <name type="scientific">Candidatus Falkowbacteria bacterium CG1_02_41_21</name>
    <dbReference type="NCBI Taxonomy" id="1805147"/>
    <lineage>
        <taxon>Bacteria</taxon>
        <taxon>Candidatus Falkowiibacteriota</taxon>
    </lineage>
</organism>
<evidence type="ECO:0000313" key="3">
    <source>
        <dbReference type="Proteomes" id="UP000182860"/>
    </source>
</evidence>
<comment type="caution">
    <text evidence="2">The sequence shown here is derived from an EMBL/GenBank/DDBJ whole genome shotgun (WGS) entry which is preliminary data.</text>
</comment>
<keyword evidence="1" id="KW-1133">Transmembrane helix</keyword>
<evidence type="ECO:0000313" key="2">
    <source>
        <dbReference type="EMBL" id="OIO08080.1"/>
    </source>
</evidence>
<keyword evidence="1" id="KW-0812">Transmembrane</keyword>
<gene>
    <name evidence="2" type="ORF">AUJ35_00925</name>
</gene>
<keyword evidence="1" id="KW-0472">Membrane</keyword>
<reference evidence="2 3" key="1">
    <citation type="journal article" date="2016" name="Environ. Microbiol.">
        <title>Genomic resolution of a cold subsurface aquifer community provides metabolic insights for novel microbes adapted to high CO concentrations.</title>
        <authorList>
            <person name="Probst A.J."/>
            <person name="Castelle C.J."/>
            <person name="Singh A."/>
            <person name="Brown C.T."/>
            <person name="Anantharaman K."/>
            <person name="Sharon I."/>
            <person name="Hug L.A."/>
            <person name="Burstein D."/>
            <person name="Emerson J.B."/>
            <person name="Thomas B.C."/>
            <person name="Banfield J.F."/>
        </authorList>
    </citation>
    <scope>NUCLEOTIDE SEQUENCE [LARGE SCALE GENOMIC DNA]</scope>
    <source>
        <strain evidence="2">CG1_02_41_21</strain>
    </source>
</reference>
<feature type="transmembrane region" description="Helical" evidence="1">
    <location>
        <begin position="33"/>
        <end position="53"/>
    </location>
</feature>
<sequence>MFSLGKISHNLALFRSNLAGAWGEVFNRPSARIYGLVGLILNLLSWLGSILLYRSLGNDLTVLHYNIDFGIDLVGHRGQLFINPILGLSFIILNLVLLLFFVRHKHYKFMSYLLWNSAILANIFLLLAALGVYLINFR</sequence>
<dbReference type="Proteomes" id="UP000182860">
    <property type="component" value="Unassembled WGS sequence"/>
</dbReference>
<proteinExistence type="predicted"/>
<accession>A0A1J4T9A0</accession>